<dbReference type="EMBL" id="CM017324">
    <property type="protein sequence ID" value="KAE8038208.1"/>
    <property type="molecule type" value="Genomic_DNA"/>
</dbReference>
<evidence type="ECO:0000313" key="2">
    <source>
        <dbReference type="EMBL" id="KAE8038208.1"/>
    </source>
</evidence>
<keyword evidence="3" id="KW-1185">Reference proteome</keyword>
<feature type="compositionally biased region" description="Basic residues" evidence="1">
    <location>
        <begin position="20"/>
        <end position="34"/>
    </location>
</feature>
<reference evidence="2 3" key="1">
    <citation type="submission" date="2019-06" db="EMBL/GenBank/DDBJ databases">
        <title>A chromosomal-level reference genome of Carpinus fangiana (Coryloideae, Betulaceae).</title>
        <authorList>
            <person name="Yang X."/>
            <person name="Wang Z."/>
            <person name="Zhang L."/>
            <person name="Hao G."/>
            <person name="Liu J."/>
            <person name="Yang Y."/>
        </authorList>
    </citation>
    <scope>NUCLEOTIDE SEQUENCE [LARGE SCALE GENOMIC DNA]</scope>
    <source>
        <strain evidence="2">Cfa_2016G</strain>
        <tissue evidence="2">Leaf</tissue>
    </source>
</reference>
<protein>
    <submittedName>
        <fullName evidence="2">Uncharacterized protein</fullName>
    </submittedName>
</protein>
<gene>
    <name evidence="2" type="ORF">FH972_010739</name>
</gene>
<proteinExistence type="predicted"/>
<evidence type="ECO:0000256" key="1">
    <source>
        <dbReference type="SAM" id="MobiDB-lite"/>
    </source>
</evidence>
<name>A0A660KS19_9ROSI</name>
<organism evidence="2 3">
    <name type="scientific">Carpinus fangiana</name>
    <dbReference type="NCBI Taxonomy" id="176857"/>
    <lineage>
        <taxon>Eukaryota</taxon>
        <taxon>Viridiplantae</taxon>
        <taxon>Streptophyta</taxon>
        <taxon>Embryophyta</taxon>
        <taxon>Tracheophyta</taxon>
        <taxon>Spermatophyta</taxon>
        <taxon>Magnoliopsida</taxon>
        <taxon>eudicotyledons</taxon>
        <taxon>Gunneridae</taxon>
        <taxon>Pentapetalae</taxon>
        <taxon>rosids</taxon>
        <taxon>fabids</taxon>
        <taxon>Fagales</taxon>
        <taxon>Betulaceae</taxon>
        <taxon>Carpinus</taxon>
    </lineage>
</organism>
<evidence type="ECO:0000313" key="3">
    <source>
        <dbReference type="Proteomes" id="UP000327013"/>
    </source>
</evidence>
<dbReference type="Proteomes" id="UP000327013">
    <property type="component" value="Chromosome 4"/>
</dbReference>
<feature type="region of interest" description="Disordered" evidence="1">
    <location>
        <begin position="1"/>
        <end position="46"/>
    </location>
</feature>
<feature type="compositionally biased region" description="Pro residues" evidence="1">
    <location>
        <begin position="7"/>
        <end position="16"/>
    </location>
</feature>
<sequence length="61" mass="7170">MERRPKPPTTTDPLSPPIFHFRHRTPPAHHHRRCPPTETARIRRNQNGSTNVVFLFDFENG</sequence>
<dbReference type="AlphaFoldDB" id="A0A660KS19"/>
<accession>A0A660KS19</accession>